<sequence length="93" mass="11060">MKNKEPCIMLLTEHHQNLFPFVLTTISFWHKSLPLTQNTPYRFHRFTLKSAFPMSTIRGAYMLFSYTLLFFNAAKRYACNNITGQQEVDHEQR</sequence>
<accession>A0A2V2YP94</accession>
<dbReference type="AlphaFoldDB" id="A0A2V2YP94"/>
<evidence type="ECO:0000313" key="2">
    <source>
        <dbReference type="Proteomes" id="UP000246635"/>
    </source>
</evidence>
<proteinExistence type="predicted"/>
<reference evidence="1 2" key="1">
    <citation type="submission" date="2018-05" db="EMBL/GenBank/DDBJ databases">
        <title>Genomic Encyclopedia of Type Strains, Phase III (KMG-III): the genomes of soil and plant-associated and newly described type strains.</title>
        <authorList>
            <person name="Whitman W."/>
        </authorList>
    </citation>
    <scope>NUCLEOTIDE SEQUENCE [LARGE SCALE GENOMIC DNA]</scope>
    <source>
        <strain evidence="1 2">CECT 5696</strain>
    </source>
</reference>
<keyword evidence="2" id="KW-1185">Reference proteome</keyword>
<name>A0A2V2YP94_9BACL</name>
<evidence type="ECO:0000313" key="1">
    <source>
        <dbReference type="EMBL" id="PWV95921.1"/>
    </source>
</evidence>
<dbReference type="EMBL" id="QGTQ01000024">
    <property type="protein sequence ID" value="PWV95921.1"/>
    <property type="molecule type" value="Genomic_DNA"/>
</dbReference>
<organism evidence="1 2">
    <name type="scientific">Paenibacillus cellulosilyticus</name>
    <dbReference type="NCBI Taxonomy" id="375489"/>
    <lineage>
        <taxon>Bacteria</taxon>
        <taxon>Bacillati</taxon>
        <taxon>Bacillota</taxon>
        <taxon>Bacilli</taxon>
        <taxon>Bacillales</taxon>
        <taxon>Paenibacillaceae</taxon>
        <taxon>Paenibacillus</taxon>
    </lineage>
</organism>
<gene>
    <name evidence="1" type="ORF">DFQ01_12498</name>
</gene>
<protein>
    <submittedName>
        <fullName evidence="1">Uncharacterized protein</fullName>
    </submittedName>
</protein>
<dbReference type="Proteomes" id="UP000246635">
    <property type="component" value="Unassembled WGS sequence"/>
</dbReference>
<comment type="caution">
    <text evidence="1">The sequence shown here is derived from an EMBL/GenBank/DDBJ whole genome shotgun (WGS) entry which is preliminary data.</text>
</comment>